<dbReference type="Proteomes" id="UP001461498">
    <property type="component" value="Unassembled WGS sequence"/>
</dbReference>
<evidence type="ECO:0000313" key="2">
    <source>
        <dbReference type="Proteomes" id="UP001461498"/>
    </source>
</evidence>
<comment type="caution">
    <text evidence="1">The sequence shown here is derived from an EMBL/GenBank/DDBJ whole genome shotgun (WGS) entry which is preliminary data.</text>
</comment>
<reference evidence="1 2" key="1">
    <citation type="submission" date="2022-12" db="EMBL/GenBank/DDBJ databases">
        <title>Chromosome-level genome assembly of true bugs.</title>
        <authorList>
            <person name="Ma L."/>
            <person name="Li H."/>
        </authorList>
    </citation>
    <scope>NUCLEOTIDE SEQUENCE [LARGE SCALE GENOMIC DNA]</scope>
    <source>
        <strain evidence="1">Lab_2022b</strain>
    </source>
</reference>
<organism evidence="1 2">
    <name type="scientific">Rhynocoris fuscipes</name>
    <dbReference type="NCBI Taxonomy" id="488301"/>
    <lineage>
        <taxon>Eukaryota</taxon>
        <taxon>Metazoa</taxon>
        <taxon>Ecdysozoa</taxon>
        <taxon>Arthropoda</taxon>
        <taxon>Hexapoda</taxon>
        <taxon>Insecta</taxon>
        <taxon>Pterygota</taxon>
        <taxon>Neoptera</taxon>
        <taxon>Paraneoptera</taxon>
        <taxon>Hemiptera</taxon>
        <taxon>Heteroptera</taxon>
        <taxon>Panheteroptera</taxon>
        <taxon>Cimicomorpha</taxon>
        <taxon>Reduviidae</taxon>
        <taxon>Harpactorinae</taxon>
        <taxon>Harpactorini</taxon>
        <taxon>Rhynocoris</taxon>
    </lineage>
</organism>
<accession>A0AAW1CV36</accession>
<sequence length="61" mass="7161">MYERNYTELVLTQNYSIPPPGTRLVPCIHGWEFDYTKYATTVVTEVSEYLFLLQTSMIISH</sequence>
<dbReference type="AlphaFoldDB" id="A0AAW1CV36"/>
<dbReference type="EMBL" id="JAPXFL010000008">
    <property type="protein sequence ID" value="KAK9502301.1"/>
    <property type="molecule type" value="Genomic_DNA"/>
</dbReference>
<evidence type="ECO:0000313" key="1">
    <source>
        <dbReference type="EMBL" id="KAK9502301.1"/>
    </source>
</evidence>
<gene>
    <name evidence="1" type="ORF">O3M35_011099</name>
</gene>
<protein>
    <submittedName>
        <fullName evidence="1">Uncharacterized protein</fullName>
    </submittedName>
</protein>
<name>A0AAW1CV36_9HEMI</name>
<proteinExistence type="predicted"/>
<keyword evidence="2" id="KW-1185">Reference proteome</keyword>